<dbReference type="PANTHER" id="PTHR15896:SF8">
    <property type="entry name" value="GOLGI MEMBRANE PROTEIN 1"/>
    <property type="match status" value="1"/>
</dbReference>
<reference evidence="10" key="2">
    <citation type="submission" date="2025-09" db="UniProtKB">
        <authorList>
            <consortium name="Ensembl"/>
        </authorList>
    </citation>
    <scope>IDENTIFICATION</scope>
</reference>
<evidence type="ECO:0000256" key="6">
    <source>
        <dbReference type="ARBA" id="ARBA00023054"/>
    </source>
</evidence>
<evidence type="ECO:0000256" key="9">
    <source>
        <dbReference type="SAM" id="Phobius"/>
    </source>
</evidence>
<keyword evidence="6 8" id="KW-0175">Coiled coil</keyword>
<evidence type="ECO:0000256" key="1">
    <source>
        <dbReference type="ARBA" id="ARBA00004606"/>
    </source>
</evidence>
<keyword evidence="4" id="KW-0735">Signal-anchor</keyword>
<sequence length="124" mass="13946">MGGLGNGRRGGRSPPLLIAALIACILVLGFNYWVSSSRNLDLQTKLYEMEGQVRRGAAERGVAEMKKAEFQEEIQRQKEQISRIENIYKRQLEGVQSTCSQEKVSYNTTASYNKGQSGCKHFTR</sequence>
<dbReference type="AlphaFoldDB" id="A0A8C6T4F6"/>
<evidence type="ECO:0000256" key="7">
    <source>
        <dbReference type="ARBA" id="ARBA00023136"/>
    </source>
</evidence>
<dbReference type="Ensembl" id="ENSNMLT00000017061.1">
    <property type="protein sequence ID" value="ENSNMLP00000015181.1"/>
    <property type="gene ID" value="ENSNMLG00000010077.1"/>
</dbReference>
<evidence type="ECO:0000256" key="3">
    <source>
        <dbReference type="ARBA" id="ARBA00022692"/>
    </source>
</evidence>
<dbReference type="GO" id="GO:0016020">
    <property type="term" value="C:membrane"/>
    <property type="evidence" value="ECO:0007669"/>
    <property type="project" value="UniProtKB-SubCell"/>
</dbReference>
<protein>
    <recommendedName>
        <fullName evidence="12">Golgi membrane protein 1</fullName>
    </recommendedName>
</protein>
<dbReference type="GO" id="GO:0005794">
    <property type="term" value="C:Golgi apparatus"/>
    <property type="evidence" value="ECO:0007669"/>
    <property type="project" value="TreeGrafter"/>
</dbReference>
<evidence type="ECO:0008006" key="12">
    <source>
        <dbReference type="Google" id="ProtNLM"/>
    </source>
</evidence>
<dbReference type="Proteomes" id="UP000694523">
    <property type="component" value="Unplaced"/>
</dbReference>
<name>A0A8C6T4F6_9GOBI</name>
<dbReference type="PRINTS" id="PR02084">
    <property type="entry name" value="GOLM1CASC4"/>
</dbReference>
<feature type="coiled-coil region" evidence="8">
    <location>
        <begin position="60"/>
        <end position="87"/>
    </location>
</feature>
<reference evidence="10" key="1">
    <citation type="submission" date="2025-08" db="UniProtKB">
        <authorList>
            <consortium name="Ensembl"/>
        </authorList>
    </citation>
    <scope>IDENTIFICATION</scope>
</reference>
<keyword evidence="3 9" id="KW-0812">Transmembrane</keyword>
<keyword evidence="11" id="KW-1185">Reference proteome</keyword>
<evidence type="ECO:0000256" key="5">
    <source>
        <dbReference type="ARBA" id="ARBA00022989"/>
    </source>
</evidence>
<organism evidence="10 11">
    <name type="scientific">Neogobius melanostomus</name>
    <name type="common">round goby</name>
    <dbReference type="NCBI Taxonomy" id="47308"/>
    <lineage>
        <taxon>Eukaryota</taxon>
        <taxon>Metazoa</taxon>
        <taxon>Chordata</taxon>
        <taxon>Craniata</taxon>
        <taxon>Vertebrata</taxon>
        <taxon>Euteleostomi</taxon>
        <taxon>Actinopterygii</taxon>
        <taxon>Neopterygii</taxon>
        <taxon>Teleostei</taxon>
        <taxon>Neoteleostei</taxon>
        <taxon>Acanthomorphata</taxon>
        <taxon>Gobiaria</taxon>
        <taxon>Gobiiformes</taxon>
        <taxon>Gobioidei</taxon>
        <taxon>Gobiidae</taxon>
        <taxon>Benthophilinae</taxon>
        <taxon>Neogobiini</taxon>
        <taxon>Neogobius</taxon>
    </lineage>
</organism>
<evidence type="ECO:0000313" key="11">
    <source>
        <dbReference type="Proteomes" id="UP000694523"/>
    </source>
</evidence>
<comment type="similarity">
    <text evidence="2">Belongs to the GOLM family.</text>
</comment>
<feature type="transmembrane region" description="Helical" evidence="9">
    <location>
        <begin position="16"/>
        <end position="34"/>
    </location>
</feature>
<accession>A0A8C6T4F6</accession>
<keyword evidence="7 9" id="KW-0472">Membrane</keyword>
<keyword evidence="5 9" id="KW-1133">Transmembrane helix</keyword>
<comment type="subcellular location">
    <subcellularLocation>
        <location evidence="1">Membrane</location>
        <topology evidence="1">Single-pass type II membrane protein</topology>
    </subcellularLocation>
</comment>
<dbReference type="PANTHER" id="PTHR15896">
    <property type="entry name" value="GOLGI PHOSPHOPROTEIN 2/GP73-RELATED"/>
    <property type="match status" value="1"/>
</dbReference>
<evidence type="ECO:0000256" key="2">
    <source>
        <dbReference type="ARBA" id="ARBA00007474"/>
    </source>
</evidence>
<evidence type="ECO:0000313" key="10">
    <source>
        <dbReference type="Ensembl" id="ENSNMLP00000015181.1"/>
    </source>
</evidence>
<evidence type="ECO:0000256" key="4">
    <source>
        <dbReference type="ARBA" id="ARBA00022968"/>
    </source>
</evidence>
<dbReference type="InterPro" id="IPR026139">
    <property type="entry name" value="GOLM1/CASC4"/>
</dbReference>
<proteinExistence type="inferred from homology"/>
<evidence type="ECO:0000256" key="8">
    <source>
        <dbReference type="SAM" id="Coils"/>
    </source>
</evidence>